<reference evidence="9" key="1">
    <citation type="submission" date="2021-02" db="EMBL/GenBank/DDBJ databases">
        <authorList>
            <person name="Nowell W R."/>
        </authorList>
    </citation>
    <scope>NUCLEOTIDE SEQUENCE</scope>
</reference>
<name>A0A816AUP7_9BILA</name>
<evidence type="ECO:0000313" key="11">
    <source>
        <dbReference type="Proteomes" id="UP000663829"/>
    </source>
</evidence>
<dbReference type="GO" id="GO:0016787">
    <property type="term" value="F:hydrolase activity"/>
    <property type="evidence" value="ECO:0007669"/>
    <property type="project" value="UniProtKB-KW"/>
</dbReference>
<protein>
    <recommendedName>
        <fullName evidence="8">Reverse transcriptase RNase H-like domain-containing protein</fullName>
    </recommendedName>
</protein>
<feature type="region of interest" description="Disordered" evidence="7">
    <location>
        <begin position="92"/>
        <end position="115"/>
    </location>
</feature>
<feature type="domain" description="Reverse transcriptase RNase H-like" evidence="8">
    <location>
        <begin position="2"/>
        <end position="66"/>
    </location>
</feature>
<dbReference type="Pfam" id="PF17917">
    <property type="entry name" value="RT_RNaseH"/>
    <property type="match status" value="1"/>
</dbReference>
<accession>A0A816AUP7</accession>
<dbReference type="InterPro" id="IPR043502">
    <property type="entry name" value="DNA/RNA_pol_sf"/>
</dbReference>
<dbReference type="OrthoDB" id="7404028at2759"/>
<dbReference type="EMBL" id="CAJNOQ010035622">
    <property type="protein sequence ID" value="CAF1600350.1"/>
    <property type="molecule type" value="Genomic_DNA"/>
</dbReference>
<dbReference type="AlphaFoldDB" id="A0A816AUP7"/>
<comment type="caution">
    <text evidence="9">The sequence shown here is derived from an EMBL/GenBank/DDBJ whole genome shotgun (WGS) entry which is preliminary data.</text>
</comment>
<evidence type="ECO:0000256" key="3">
    <source>
        <dbReference type="ARBA" id="ARBA00022722"/>
    </source>
</evidence>
<keyword evidence="2" id="KW-0548">Nucleotidyltransferase</keyword>
<evidence type="ECO:0000256" key="7">
    <source>
        <dbReference type="SAM" id="MobiDB-lite"/>
    </source>
</evidence>
<feature type="compositionally biased region" description="Polar residues" evidence="7">
    <location>
        <begin position="171"/>
        <end position="188"/>
    </location>
</feature>
<dbReference type="SUPFAM" id="SSF56672">
    <property type="entry name" value="DNA/RNA polymerases"/>
    <property type="match status" value="1"/>
</dbReference>
<dbReference type="InterPro" id="IPR041373">
    <property type="entry name" value="RT_RNaseH"/>
</dbReference>
<dbReference type="GO" id="GO:0004519">
    <property type="term" value="F:endonuclease activity"/>
    <property type="evidence" value="ECO:0007669"/>
    <property type="project" value="UniProtKB-KW"/>
</dbReference>
<keyword evidence="1" id="KW-0808">Transferase</keyword>
<evidence type="ECO:0000256" key="2">
    <source>
        <dbReference type="ARBA" id="ARBA00022695"/>
    </source>
</evidence>
<proteinExistence type="predicted"/>
<keyword evidence="3" id="KW-0540">Nuclease</keyword>
<gene>
    <name evidence="9" type="ORF">GPM918_LOCUS42390</name>
    <name evidence="10" type="ORF">SRO942_LOCUS43617</name>
</gene>
<organism evidence="9 11">
    <name type="scientific">Didymodactylos carnosus</name>
    <dbReference type="NCBI Taxonomy" id="1234261"/>
    <lineage>
        <taxon>Eukaryota</taxon>
        <taxon>Metazoa</taxon>
        <taxon>Spiralia</taxon>
        <taxon>Gnathifera</taxon>
        <taxon>Rotifera</taxon>
        <taxon>Eurotatoria</taxon>
        <taxon>Bdelloidea</taxon>
        <taxon>Philodinida</taxon>
        <taxon>Philodinidae</taxon>
        <taxon>Didymodactylos</taxon>
    </lineage>
</organism>
<dbReference type="GO" id="GO:0003964">
    <property type="term" value="F:RNA-directed DNA polymerase activity"/>
    <property type="evidence" value="ECO:0007669"/>
    <property type="project" value="UniProtKB-KW"/>
</dbReference>
<dbReference type="InterPro" id="IPR050951">
    <property type="entry name" value="Retrovirus_Pol_polyprotein"/>
</dbReference>
<dbReference type="Proteomes" id="UP000663829">
    <property type="component" value="Unassembled WGS sequence"/>
</dbReference>
<dbReference type="PANTHER" id="PTHR37984:SF8">
    <property type="entry name" value="CCHC-TYPE DOMAIN-CONTAINING PROTEIN"/>
    <property type="match status" value="1"/>
</dbReference>
<dbReference type="EMBL" id="CAJOBC010102021">
    <property type="protein sequence ID" value="CAF4477222.1"/>
    <property type="molecule type" value="Genomic_DNA"/>
</dbReference>
<dbReference type="PANTHER" id="PTHR37984">
    <property type="entry name" value="PROTEIN CBG26694"/>
    <property type="match status" value="1"/>
</dbReference>
<keyword evidence="11" id="KW-1185">Reference proteome</keyword>
<keyword evidence="5" id="KW-0378">Hydrolase</keyword>
<evidence type="ECO:0000313" key="9">
    <source>
        <dbReference type="EMBL" id="CAF1600350.1"/>
    </source>
</evidence>
<feature type="region of interest" description="Disordered" evidence="7">
    <location>
        <begin position="158"/>
        <end position="188"/>
    </location>
</feature>
<evidence type="ECO:0000313" key="10">
    <source>
        <dbReference type="EMBL" id="CAF4477222.1"/>
    </source>
</evidence>
<evidence type="ECO:0000259" key="8">
    <source>
        <dbReference type="Pfam" id="PF17917"/>
    </source>
</evidence>
<evidence type="ECO:0000256" key="4">
    <source>
        <dbReference type="ARBA" id="ARBA00022759"/>
    </source>
</evidence>
<evidence type="ECO:0000256" key="1">
    <source>
        <dbReference type="ARBA" id="ARBA00022679"/>
    </source>
</evidence>
<keyword evidence="4" id="KW-0255">Endonuclease</keyword>
<evidence type="ECO:0000256" key="6">
    <source>
        <dbReference type="ARBA" id="ARBA00022918"/>
    </source>
</evidence>
<keyword evidence="6" id="KW-0695">RNA-directed DNA polymerase</keyword>
<dbReference type="Proteomes" id="UP000681722">
    <property type="component" value="Unassembled WGS sequence"/>
</dbReference>
<sequence>MLTDTEKRYDTFEKEALAIYWCVSELRQYMGDSYFTIEADHKPLENFHLKQINNKRVMNWLFKLQDIIPQIIEVKYRKGASNSAAEYLSRHFPHPASDTQAPDDNDDWPAPTESWTNHEIKPQRLLTRTNHEIKPQRSTYIPYHHNLSQLNAVTTRQQAKLFSHPPHRHSPQTTSTPSLPQSNKKLSPSQSYDFSIARIQHEQQNDIVLQRKIKEVKNVPKSHSYEIKDDLLYKLIPRGGTLNYSIYH</sequence>
<evidence type="ECO:0000256" key="5">
    <source>
        <dbReference type="ARBA" id="ARBA00022801"/>
    </source>
</evidence>